<accession>A0A674EB14</accession>
<dbReference type="Ensembl" id="ENSSTUT00000112736.1">
    <property type="protein sequence ID" value="ENSSTUP00000105130.1"/>
    <property type="gene ID" value="ENSSTUG00000046924.1"/>
</dbReference>
<evidence type="ECO:0000313" key="3">
    <source>
        <dbReference type="Ensembl" id="ENSSTUP00000105130.1"/>
    </source>
</evidence>
<proteinExistence type="predicted"/>
<dbReference type="GeneTree" id="ENSGT00950000185997"/>
<name>A0A674EB14_SALTR</name>
<reference evidence="3" key="1">
    <citation type="submission" date="2025-08" db="UniProtKB">
        <authorList>
            <consortium name="Ensembl"/>
        </authorList>
    </citation>
    <scope>IDENTIFICATION</scope>
</reference>
<dbReference type="InterPro" id="IPR008501">
    <property type="entry name" value="THOC7/Mft1"/>
</dbReference>
<dbReference type="GO" id="GO:0000445">
    <property type="term" value="C:THO complex part of transcription export complex"/>
    <property type="evidence" value="ECO:0007669"/>
    <property type="project" value="InterPro"/>
</dbReference>
<dbReference type="Pfam" id="PF05615">
    <property type="entry name" value="THOC7"/>
    <property type="match status" value="1"/>
</dbReference>
<sequence length="163" mass="18779">MGAVTDGDFIWKHLLIDGDGAGDNQSINVLLKNFTKWCNSTGLPEEGFTQYQRIYEKIYTDISERNETGVSEIQRAKRIQNNQQCEVDRLQQLSHIKENVGNKLELRKKQFHVLLCTIQELQQTLEKKNDTQESSMENECTSAVNVMKSYVLLENVSFEFVLS</sequence>
<comment type="subcellular location">
    <subcellularLocation>
        <location evidence="1">Nucleus</location>
    </subcellularLocation>
</comment>
<dbReference type="AlphaFoldDB" id="A0A674EB14"/>
<protein>
    <recommendedName>
        <fullName evidence="5">THO complex subunit 7 homolog</fullName>
    </recommendedName>
</protein>
<evidence type="ECO:0000256" key="2">
    <source>
        <dbReference type="ARBA" id="ARBA00023242"/>
    </source>
</evidence>
<keyword evidence="2" id="KW-0539">Nucleus</keyword>
<evidence type="ECO:0000256" key="1">
    <source>
        <dbReference type="ARBA" id="ARBA00004123"/>
    </source>
</evidence>
<dbReference type="InParanoid" id="A0A674EB14"/>
<dbReference type="OMA" id="ENECTSA"/>
<evidence type="ECO:0008006" key="5">
    <source>
        <dbReference type="Google" id="ProtNLM"/>
    </source>
</evidence>
<evidence type="ECO:0000313" key="4">
    <source>
        <dbReference type="Proteomes" id="UP000472277"/>
    </source>
</evidence>
<dbReference type="Proteomes" id="UP000472277">
    <property type="component" value="Chromosome 14"/>
</dbReference>
<organism evidence="3 4">
    <name type="scientific">Salmo trutta</name>
    <name type="common">Brown trout</name>
    <dbReference type="NCBI Taxonomy" id="8032"/>
    <lineage>
        <taxon>Eukaryota</taxon>
        <taxon>Metazoa</taxon>
        <taxon>Chordata</taxon>
        <taxon>Craniata</taxon>
        <taxon>Vertebrata</taxon>
        <taxon>Euteleostomi</taxon>
        <taxon>Actinopterygii</taxon>
        <taxon>Neopterygii</taxon>
        <taxon>Teleostei</taxon>
        <taxon>Protacanthopterygii</taxon>
        <taxon>Salmoniformes</taxon>
        <taxon>Salmonidae</taxon>
        <taxon>Salmoninae</taxon>
        <taxon>Salmo</taxon>
    </lineage>
</organism>
<reference evidence="3" key="2">
    <citation type="submission" date="2025-09" db="UniProtKB">
        <authorList>
            <consortium name="Ensembl"/>
        </authorList>
    </citation>
    <scope>IDENTIFICATION</scope>
</reference>
<keyword evidence="4" id="KW-1185">Reference proteome</keyword>
<dbReference type="GO" id="GO:0006397">
    <property type="term" value="P:mRNA processing"/>
    <property type="evidence" value="ECO:0007669"/>
    <property type="project" value="InterPro"/>
</dbReference>